<dbReference type="AlphaFoldDB" id="A0A8J3G0Q3"/>
<name>A0A8J3G0Q3_9BURK</name>
<dbReference type="RefSeq" id="WP_189493721.1">
    <property type="nucleotide sequence ID" value="NZ_BMZG01000011.1"/>
</dbReference>
<proteinExistence type="predicted"/>
<keyword evidence="2" id="KW-1185">Reference proteome</keyword>
<evidence type="ECO:0000313" key="1">
    <source>
        <dbReference type="EMBL" id="GHA78174.1"/>
    </source>
</evidence>
<dbReference type="Proteomes" id="UP000614287">
    <property type="component" value="Unassembled WGS sequence"/>
</dbReference>
<organism evidence="1 2">
    <name type="scientific">Formosimonas limnophila</name>
    <dbReference type="NCBI Taxonomy" id="1384487"/>
    <lineage>
        <taxon>Bacteria</taxon>
        <taxon>Pseudomonadati</taxon>
        <taxon>Pseudomonadota</taxon>
        <taxon>Betaproteobacteria</taxon>
        <taxon>Burkholderiales</taxon>
        <taxon>Burkholderiaceae</taxon>
        <taxon>Formosimonas</taxon>
    </lineage>
</organism>
<reference evidence="1" key="1">
    <citation type="journal article" date="2014" name="Int. J. Syst. Evol. Microbiol.">
        <title>Complete genome sequence of Corynebacterium casei LMG S-19264T (=DSM 44701T), isolated from a smear-ripened cheese.</title>
        <authorList>
            <consortium name="US DOE Joint Genome Institute (JGI-PGF)"/>
            <person name="Walter F."/>
            <person name="Albersmeier A."/>
            <person name="Kalinowski J."/>
            <person name="Ruckert C."/>
        </authorList>
    </citation>
    <scope>NUCLEOTIDE SEQUENCE</scope>
    <source>
        <strain evidence="1">KCTC 32501</strain>
    </source>
</reference>
<accession>A0A8J3G0Q3</accession>
<gene>
    <name evidence="1" type="ORF">GCM10009007_18910</name>
</gene>
<protein>
    <submittedName>
        <fullName evidence="1">Uncharacterized protein</fullName>
    </submittedName>
</protein>
<reference evidence="1" key="2">
    <citation type="submission" date="2020-09" db="EMBL/GenBank/DDBJ databases">
        <authorList>
            <person name="Sun Q."/>
            <person name="Kim S."/>
        </authorList>
    </citation>
    <scope>NUCLEOTIDE SEQUENCE</scope>
    <source>
        <strain evidence="1">KCTC 32501</strain>
    </source>
</reference>
<sequence>MTTKTNPTKSQGTLTAIKRSGLIRFNAKQRMRTYRGQSRDFNIPRLMDAVNSSAVQERVRKGDMQGYYGHWPRRVFGMEPEEGGIVDGKVVTLEPSHRIIYLRGYENGDIEHEVEFLDNEAGRTAYQNHMVNRVGGFSTVISGRGDNYCFHGMDFVMEPNFSGNRAFATLDSASQAASYDVVWLDGVNEADDLSESQAIQTLKAAMMQLKEHNNHLTQALSLSSETLDSVITERDKEITPSESSHLHPISAQAIEQKVKAFLSLTLDSVVDSEQQQETQRLAREQDALAQRMMF</sequence>
<comment type="caution">
    <text evidence="1">The sequence shown here is derived from an EMBL/GenBank/DDBJ whole genome shotgun (WGS) entry which is preliminary data.</text>
</comment>
<dbReference type="EMBL" id="BMZG01000011">
    <property type="protein sequence ID" value="GHA78174.1"/>
    <property type="molecule type" value="Genomic_DNA"/>
</dbReference>
<evidence type="ECO:0000313" key="2">
    <source>
        <dbReference type="Proteomes" id="UP000614287"/>
    </source>
</evidence>